<dbReference type="InterPro" id="IPR010998">
    <property type="entry name" value="Integrase_recombinase_N"/>
</dbReference>
<feature type="domain" description="Tyr recombinase" evidence="5">
    <location>
        <begin position="182"/>
        <end position="372"/>
    </location>
</feature>
<keyword evidence="2 4" id="KW-0238">DNA-binding</keyword>
<evidence type="ECO:0000256" key="4">
    <source>
        <dbReference type="PROSITE-ProRule" id="PRU01248"/>
    </source>
</evidence>
<dbReference type="Gene3D" id="1.10.443.10">
    <property type="entry name" value="Intergrase catalytic core"/>
    <property type="match status" value="1"/>
</dbReference>
<gene>
    <name evidence="7" type="ORF">J8F10_25975</name>
</gene>
<evidence type="ECO:0000256" key="1">
    <source>
        <dbReference type="ARBA" id="ARBA00022908"/>
    </source>
</evidence>
<evidence type="ECO:0000313" key="7">
    <source>
        <dbReference type="EMBL" id="MBP3958709.1"/>
    </source>
</evidence>
<evidence type="ECO:0000259" key="6">
    <source>
        <dbReference type="PROSITE" id="PS51900"/>
    </source>
</evidence>
<organism evidence="7 8">
    <name type="scientific">Gemmata palustris</name>
    <dbReference type="NCBI Taxonomy" id="2822762"/>
    <lineage>
        <taxon>Bacteria</taxon>
        <taxon>Pseudomonadati</taxon>
        <taxon>Planctomycetota</taxon>
        <taxon>Planctomycetia</taxon>
        <taxon>Gemmatales</taxon>
        <taxon>Gemmataceae</taxon>
        <taxon>Gemmata</taxon>
    </lineage>
</organism>
<protein>
    <submittedName>
        <fullName evidence="7">Tyrosine-type recombinase/integrase</fullName>
    </submittedName>
</protein>
<dbReference type="EMBL" id="JAGKQQ010000001">
    <property type="protein sequence ID" value="MBP3958709.1"/>
    <property type="molecule type" value="Genomic_DNA"/>
</dbReference>
<proteinExistence type="predicted"/>
<sequence>MKKKPKPKKPYPDFPLFLHQTGQWAKKVRGKLHYFGTDPDAALSKYLDQRDDLQAGRTPRASNDGLTVRDLANRFLTSKKTLLDSGELSPRTWAHYFLTCENLVGAFGKTRLVLDLTSEDFEKLRATLSKTRGAHALSGEVQRVRTLFKYAWDEGLIEKPVRFGTLFKKPSKKAMRKARHEAGPKMIEADELRTLLGAAAQPMRAMILLAINCGYGQTDVANLPLKAIDFKGGWIDYPRPKTEVMRRCPLWPETIAALREVIPERPKAKSAADAGLMFVTKYGARWVRTRDRGDKPATTVDAVQLEFGKLLVASELKRPGVGFYALRHTFRTVADGAKDQPAIDHIMGHARDDMASLYRERIGDDRLRAITDHVRAWLWPPSEIAHDGQTSNNSFDRPRE</sequence>
<evidence type="ECO:0000313" key="8">
    <source>
        <dbReference type="Proteomes" id="UP000676565"/>
    </source>
</evidence>
<feature type="domain" description="Core-binding (CB)" evidence="6">
    <location>
        <begin position="66"/>
        <end position="152"/>
    </location>
</feature>
<keyword evidence="1" id="KW-0229">DNA integration</keyword>
<evidence type="ECO:0000256" key="2">
    <source>
        <dbReference type="ARBA" id="ARBA00023125"/>
    </source>
</evidence>
<dbReference type="InterPro" id="IPR002104">
    <property type="entry name" value="Integrase_catalytic"/>
</dbReference>
<keyword evidence="8" id="KW-1185">Reference proteome</keyword>
<dbReference type="RefSeq" id="WP_210658945.1">
    <property type="nucleotide sequence ID" value="NZ_JAGKQQ010000001.1"/>
</dbReference>
<dbReference type="InterPro" id="IPR044068">
    <property type="entry name" value="CB"/>
</dbReference>
<dbReference type="PROSITE" id="PS51900">
    <property type="entry name" value="CB"/>
    <property type="match status" value="1"/>
</dbReference>
<comment type="caution">
    <text evidence="7">The sequence shown here is derived from an EMBL/GenBank/DDBJ whole genome shotgun (WGS) entry which is preliminary data.</text>
</comment>
<keyword evidence="3" id="KW-0233">DNA recombination</keyword>
<evidence type="ECO:0000256" key="3">
    <source>
        <dbReference type="ARBA" id="ARBA00023172"/>
    </source>
</evidence>
<accession>A0ABS5BYC5</accession>
<name>A0ABS5BYC5_9BACT</name>
<dbReference type="Proteomes" id="UP000676565">
    <property type="component" value="Unassembled WGS sequence"/>
</dbReference>
<dbReference type="InterPro" id="IPR013762">
    <property type="entry name" value="Integrase-like_cat_sf"/>
</dbReference>
<dbReference type="SUPFAM" id="SSF56349">
    <property type="entry name" value="DNA breaking-rejoining enzymes"/>
    <property type="match status" value="1"/>
</dbReference>
<dbReference type="Gene3D" id="1.10.150.130">
    <property type="match status" value="1"/>
</dbReference>
<dbReference type="InterPro" id="IPR011010">
    <property type="entry name" value="DNA_brk_join_enz"/>
</dbReference>
<dbReference type="Pfam" id="PF00589">
    <property type="entry name" value="Phage_integrase"/>
    <property type="match status" value="1"/>
</dbReference>
<dbReference type="PROSITE" id="PS51898">
    <property type="entry name" value="TYR_RECOMBINASE"/>
    <property type="match status" value="1"/>
</dbReference>
<evidence type="ECO:0000259" key="5">
    <source>
        <dbReference type="PROSITE" id="PS51898"/>
    </source>
</evidence>
<reference evidence="7 8" key="1">
    <citation type="submission" date="2021-04" db="EMBL/GenBank/DDBJ databases">
        <authorList>
            <person name="Ivanova A."/>
        </authorList>
    </citation>
    <scope>NUCLEOTIDE SEQUENCE [LARGE SCALE GENOMIC DNA]</scope>
    <source>
        <strain evidence="7 8">G18</strain>
    </source>
</reference>